<dbReference type="Proteomes" id="UP001341840">
    <property type="component" value="Unassembled WGS sequence"/>
</dbReference>
<comment type="caution">
    <text evidence="2">The sequence shown here is derived from an EMBL/GenBank/DDBJ whole genome shotgun (WGS) entry which is preliminary data.</text>
</comment>
<organism evidence="2 3">
    <name type="scientific">Stylosanthes scabra</name>
    <dbReference type="NCBI Taxonomy" id="79078"/>
    <lineage>
        <taxon>Eukaryota</taxon>
        <taxon>Viridiplantae</taxon>
        <taxon>Streptophyta</taxon>
        <taxon>Embryophyta</taxon>
        <taxon>Tracheophyta</taxon>
        <taxon>Spermatophyta</taxon>
        <taxon>Magnoliopsida</taxon>
        <taxon>eudicotyledons</taxon>
        <taxon>Gunneridae</taxon>
        <taxon>Pentapetalae</taxon>
        <taxon>rosids</taxon>
        <taxon>fabids</taxon>
        <taxon>Fabales</taxon>
        <taxon>Fabaceae</taxon>
        <taxon>Papilionoideae</taxon>
        <taxon>50 kb inversion clade</taxon>
        <taxon>dalbergioids sensu lato</taxon>
        <taxon>Dalbergieae</taxon>
        <taxon>Pterocarpus clade</taxon>
        <taxon>Stylosanthes</taxon>
    </lineage>
</organism>
<feature type="non-terminal residue" evidence="2">
    <location>
        <position position="1"/>
    </location>
</feature>
<feature type="region of interest" description="Disordered" evidence="1">
    <location>
        <begin position="91"/>
        <end position="112"/>
    </location>
</feature>
<gene>
    <name evidence="2" type="ORF">PIB30_083108</name>
</gene>
<dbReference type="EMBL" id="JASCZI010061717">
    <property type="protein sequence ID" value="MED6139362.1"/>
    <property type="molecule type" value="Genomic_DNA"/>
</dbReference>
<feature type="compositionally biased region" description="Polar residues" evidence="1">
    <location>
        <begin position="91"/>
        <end position="102"/>
    </location>
</feature>
<keyword evidence="3" id="KW-1185">Reference proteome</keyword>
<evidence type="ECO:0000313" key="3">
    <source>
        <dbReference type="Proteomes" id="UP001341840"/>
    </source>
</evidence>
<sequence>PPEKKIIQDEEPVDEYDGRFTKVLHTIQMKLFTREDMVMSIMKNQDQQIQTLTDVVAQYEVLQAITSSGFADGPSRKGGPSHIASPIVFSRMQSNGSSQGQEINRRVQEGSQNTTLKRRLDFEVEEIVPNERFINIR</sequence>
<reference evidence="2 3" key="1">
    <citation type="journal article" date="2023" name="Plants (Basel)">
        <title>Bridging the Gap: Combining Genomics and Transcriptomics Approaches to Understand Stylosanthes scabra, an Orphan Legume from the Brazilian Caatinga.</title>
        <authorList>
            <person name="Ferreira-Neto J.R.C."/>
            <person name="da Silva M.D."/>
            <person name="Binneck E."/>
            <person name="de Melo N.F."/>
            <person name="da Silva R.H."/>
            <person name="de Melo A.L.T.M."/>
            <person name="Pandolfi V."/>
            <person name="Bustamante F.O."/>
            <person name="Brasileiro-Vidal A.C."/>
            <person name="Benko-Iseppon A.M."/>
        </authorList>
    </citation>
    <scope>NUCLEOTIDE SEQUENCE [LARGE SCALE GENOMIC DNA]</scope>
    <source>
        <tissue evidence="2">Leaves</tissue>
    </source>
</reference>
<proteinExistence type="predicted"/>
<name>A0ABU6SSQ4_9FABA</name>
<protein>
    <submittedName>
        <fullName evidence="2">Uncharacterized protein</fullName>
    </submittedName>
</protein>
<evidence type="ECO:0000313" key="2">
    <source>
        <dbReference type="EMBL" id="MED6139362.1"/>
    </source>
</evidence>
<accession>A0ABU6SSQ4</accession>
<evidence type="ECO:0000256" key="1">
    <source>
        <dbReference type="SAM" id="MobiDB-lite"/>
    </source>
</evidence>